<keyword evidence="2" id="KW-1185">Reference proteome</keyword>
<dbReference type="Proteomes" id="UP000322887">
    <property type="component" value="Chromosome"/>
</dbReference>
<name>A0ABX5YKE6_9PLAN</name>
<organism evidence="1 2">
    <name type="scientific">Gimesia maris</name>
    <dbReference type="NCBI Taxonomy" id="122"/>
    <lineage>
        <taxon>Bacteria</taxon>
        <taxon>Pseudomonadati</taxon>
        <taxon>Planctomycetota</taxon>
        <taxon>Planctomycetia</taxon>
        <taxon>Planctomycetales</taxon>
        <taxon>Planctomycetaceae</taxon>
        <taxon>Gimesia</taxon>
    </lineage>
</organism>
<evidence type="ECO:0000313" key="1">
    <source>
        <dbReference type="EMBL" id="QEG16148.1"/>
    </source>
</evidence>
<reference evidence="1 2" key="1">
    <citation type="submission" date="2019-08" db="EMBL/GenBank/DDBJ databases">
        <title>Deep-cultivation of Planctomycetes and their phenomic and genomic characterization uncovers novel biology.</title>
        <authorList>
            <person name="Wiegand S."/>
            <person name="Jogler M."/>
            <person name="Boedeker C."/>
            <person name="Pinto D."/>
            <person name="Vollmers J."/>
            <person name="Rivas-Marin E."/>
            <person name="Kohn T."/>
            <person name="Peeters S.H."/>
            <person name="Heuer A."/>
            <person name="Rast P."/>
            <person name="Oberbeckmann S."/>
            <person name="Bunk B."/>
            <person name="Jeske O."/>
            <person name="Meyerdierks A."/>
            <person name="Storesund J.E."/>
            <person name="Kallscheuer N."/>
            <person name="Luecker S."/>
            <person name="Lage O.M."/>
            <person name="Pohl T."/>
            <person name="Merkel B.J."/>
            <person name="Hornburger P."/>
            <person name="Mueller R.-W."/>
            <person name="Bruemmer F."/>
            <person name="Labrenz M."/>
            <person name="Spormann A.M."/>
            <person name="Op den Camp H."/>
            <person name="Overmann J."/>
            <person name="Amann R."/>
            <person name="Jetten M.S.M."/>
            <person name="Mascher T."/>
            <person name="Medema M.H."/>
            <person name="Devos D.P."/>
            <person name="Kaster A.-K."/>
            <person name="Ovreas L."/>
            <person name="Rohde M."/>
            <person name="Galperin M.Y."/>
            <person name="Jogler C."/>
        </authorList>
    </citation>
    <scope>NUCLEOTIDE SEQUENCE [LARGE SCALE GENOMIC DNA]</scope>
    <source>
        <strain evidence="1 2">DSM 8797</strain>
    </source>
</reference>
<proteinExistence type="predicted"/>
<protein>
    <submittedName>
        <fullName evidence="1">Uncharacterized protein</fullName>
    </submittedName>
</protein>
<dbReference type="EMBL" id="CP042910">
    <property type="protein sequence ID" value="QEG16148.1"/>
    <property type="molecule type" value="Genomic_DNA"/>
</dbReference>
<gene>
    <name evidence="1" type="ORF">GmarT_20090</name>
</gene>
<accession>A0ABX5YKE6</accession>
<evidence type="ECO:0000313" key="2">
    <source>
        <dbReference type="Proteomes" id="UP000322887"/>
    </source>
</evidence>
<sequence>MTEFHPLSIHGNNKSYAARWRLVGETLEWEVNGKTHCIESDYDLATKVGKFIRTLGRQILHDDVTLKACLTCQHFQMSGMARDMGRGQRGVCGLHQIGVEICHLCDDYSECETKS</sequence>